<evidence type="ECO:0000313" key="1">
    <source>
        <dbReference type="EMBL" id="MFC7061010.1"/>
    </source>
</evidence>
<evidence type="ECO:0000313" key="2">
    <source>
        <dbReference type="Proteomes" id="UP001596410"/>
    </source>
</evidence>
<organism evidence="1 2">
    <name type="scientific">Halobacillus seohaensis</name>
    <dbReference type="NCBI Taxonomy" id="447421"/>
    <lineage>
        <taxon>Bacteria</taxon>
        <taxon>Bacillati</taxon>
        <taxon>Bacillota</taxon>
        <taxon>Bacilli</taxon>
        <taxon>Bacillales</taxon>
        <taxon>Bacillaceae</taxon>
        <taxon>Halobacillus</taxon>
    </lineage>
</organism>
<reference evidence="2" key="1">
    <citation type="journal article" date="2019" name="Int. J. Syst. Evol. Microbiol.">
        <title>The Global Catalogue of Microorganisms (GCM) 10K type strain sequencing project: providing services to taxonomists for standard genome sequencing and annotation.</title>
        <authorList>
            <consortium name="The Broad Institute Genomics Platform"/>
            <consortium name="The Broad Institute Genome Sequencing Center for Infectious Disease"/>
            <person name="Wu L."/>
            <person name="Ma J."/>
        </authorList>
    </citation>
    <scope>NUCLEOTIDE SEQUENCE [LARGE SCALE GENOMIC DNA]</scope>
    <source>
        <strain evidence="2">CGMCC 4.1621</strain>
    </source>
</reference>
<protein>
    <submittedName>
        <fullName evidence="1">DUF45 domain-containing protein</fullName>
    </submittedName>
</protein>
<comment type="caution">
    <text evidence="1">The sequence shown here is derived from an EMBL/GenBank/DDBJ whole genome shotgun (WGS) entry which is preliminary data.</text>
</comment>
<name>A0ABW2EJJ0_9BACI</name>
<accession>A0ABW2EJJ0</accession>
<gene>
    <name evidence="1" type="ORF">ACFQIC_03885</name>
</gene>
<dbReference type="Proteomes" id="UP001596410">
    <property type="component" value="Unassembled WGS sequence"/>
</dbReference>
<dbReference type="RefSeq" id="WP_204708895.1">
    <property type="nucleotide sequence ID" value="NZ_JBHSZV010000011.1"/>
</dbReference>
<sequence>MPLLNYGTTDIHYIHYPQNRKDIKISVDLVNGIEVYSPENLEDAKVNELIKKKSPWIITKLREDWYFSFETPKQRRSPRHI</sequence>
<keyword evidence="2" id="KW-1185">Reference proteome</keyword>
<proteinExistence type="predicted"/>
<dbReference type="EMBL" id="JBHSZV010000011">
    <property type="protein sequence ID" value="MFC7061010.1"/>
    <property type="molecule type" value="Genomic_DNA"/>
</dbReference>